<sequence length="40" mass="4505">MALFPIHYYVFCCVFSLGILLCFVDMSVRSFLLIVGGRSS</sequence>
<proteinExistence type="predicted"/>
<evidence type="ECO:0000256" key="1">
    <source>
        <dbReference type="SAM" id="Phobius"/>
    </source>
</evidence>
<reference evidence="2" key="1">
    <citation type="submission" date="2018-02" db="EMBL/GenBank/DDBJ databases">
        <title>Rhizophora mucronata_Transcriptome.</title>
        <authorList>
            <person name="Meera S.P."/>
            <person name="Sreeshan A."/>
            <person name="Augustine A."/>
        </authorList>
    </citation>
    <scope>NUCLEOTIDE SEQUENCE</scope>
    <source>
        <tissue evidence="2">Leaf</tissue>
    </source>
</reference>
<keyword evidence="1" id="KW-0472">Membrane</keyword>
<feature type="transmembrane region" description="Helical" evidence="1">
    <location>
        <begin position="6"/>
        <end position="24"/>
    </location>
</feature>
<protein>
    <submittedName>
        <fullName evidence="2">Uncharacterized protein</fullName>
    </submittedName>
</protein>
<keyword evidence="1" id="KW-0812">Transmembrane</keyword>
<accession>A0A2P2IU55</accession>
<keyword evidence="1" id="KW-1133">Transmembrane helix</keyword>
<name>A0A2P2IU55_RHIMU</name>
<evidence type="ECO:0000313" key="2">
    <source>
        <dbReference type="EMBL" id="MBW84738.1"/>
    </source>
</evidence>
<dbReference type="AlphaFoldDB" id="A0A2P2IU55"/>
<organism evidence="2">
    <name type="scientific">Rhizophora mucronata</name>
    <name type="common">Asiatic mangrove</name>
    <dbReference type="NCBI Taxonomy" id="61149"/>
    <lineage>
        <taxon>Eukaryota</taxon>
        <taxon>Viridiplantae</taxon>
        <taxon>Streptophyta</taxon>
        <taxon>Embryophyta</taxon>
        <taxon>Tracheophyta</taxon>
        <taxon>Spermatophyta</taxon>
        <taxon>Magnoliopsida</taxon>
        <taxon>eudicotyledons</taxon>
        <taxon>Gunneridae</taxon>
        <taxon>Pentapetalae</taxon>
        <taxon>rosids</taxon>
        <taxon>fabids</taxon>
        <taxon>Malpighiales</taxon>
        <taxon>Rhizophoraceae</taxon>
        <taxon>Rhizophora</taxon>
    </lineage>
</organism>
<dbReference type="EMBL" id="GGEC01004255">
    <property type="protein sequence ID" value="MBW84738.1"/>
    <property type="molecule type" value="Transcribed_RNA"/>
</dbReference>